<dbReference type="InterPro" id="IPR001611">
    <property type="entry name" value="Leu-rich_rpt"/>
</dbReference>
<keyword evidence="1" id="KW-0433">Leucine-rich repeat</keyword>
<reference evidence="5 6" key="1">
    <citation type="journal article" date="2023" name="Sci. Data">
        <title>Genome assembly of the Korean intertidal mud-creeper Batillaria attramentaria.</title>
        <authorList>
            <person name="Patra A.K."/>
            <person name="Ho P.T."/>
            <person name="Jun S."/>
            <person name="Lee S.J."/>
            <person name="Kim Y."/>
            <person name="Won Y.J."/>
        </authorList>
    </citation>
    <scope>NUCLEOTIDE SEQUENCE [LARGE SCALE GENOMIC DNA]</scope>
    <source>
        <strain evidence="5">Wonlab-2016</strain>
    </source>
</reference>
<dbReference type="EMBL" id="JACVVK020000069">
    <property type="protein sequence ID" value="KAK7496177.1"/>
    <property type="molecule type" value="Genomic_DNA"/>
</dbReference>
<keyword evidence="4" id="KW-1133">Transmembrane helix</keyword>
<dbReference type="SUPFAM" id="SSF52058">
    <property type="entry name" value="L domain-like"/>
    <property type="match status" value="2"/>
</dbReference>
<evidence type="ECO:0000256" key="1">
    <source>
        <dbReference type="ARBA" id="ARBA00022614"/>
    </source>
</evidence>
<dbReference type="Pfam" id="PF13855">
    <property type="entry name" value="LRR_8"/>
    <property type="match status" value="2"/>
</dbReference>
<evidence type="ECO:0000256" key="3">
    <source>
        <dbReference type="SAM" id="MobiDB-lite"/>
    </source>
</evidence>
<dbReference type="PANTHER" id="PTHR24366:SF96">
    <property type="entry name" value="LEUCINE RICH REPEAT CONTAINING 53"/>
    <property type="match status" value="1"/>
</dbReference>
<gene>
    <name evidence="5" type="ORF">BaRGS_00012587</name>
</gene>
<feature type="region of interest" description="Disordered" evidence="3">
    <location>
        <begin position="869"/>
        <end position="923"/>
    </location>
</feature>
<evidence type="ECO:0000256" key="4">
    <source>
        <dbReference type="SAM" id="Phobius"/>
    </source>
</evidence>
<dbReference type="Pfam" id="PF13306">
    <property type="entry name" value="LRR_5"/>
    <property type="match status" value="1"/>
</dbReference>
<proteinExistence type="predicted"/>
<keyword evidence="2" id="KW-0677">Repeat</keyword>
<keyword evidence="4" id="KW-0812">Transmembrane</keyword>
<dbReference type="PANTHER" id="PTHR24366">
    <property type="entry name" value="IG(IMMUNOGLOBULIN) AND LRR(LEUCINE RICH REPEAT) DOMAINS"/>
    <property type="match status" value="1"/>
</dbReference>
<dbReference type="Proteomes" id="UP001519460">
    <property type="component" value="Unassembled WGS sequence"/>
</dbReference>
<dbReference type="InterPro" id="IPR026906">
    <property type="entry name" value="LRR_5"/>
</dbReference>
<dbReference type="SMART" id="SM00369">
    <property type="entry name" value="LRR_TYP"/>
    <property type="match status" value="11"/>
</dbReference>
<evidence type="ECO:0000256" key="2">
    <source>
        <dbReference type="ARBA" id="ARBA00022737"/>
    </source>
</evidence>
<dbReference type="InterPro" id="IPR003591">
    <property type="entry name" value="Leu-rich_rpt_typical-subtyp"/>
</dbReference>
<dbReference type="Gene3D" id="3.80.10.10">
    <property type="entry name" value="Ribonuclease Inhibitor"/>
    <property type="match status" value="4"/>
</dbReference>
<keyword evidence="4" id="KW-0472">Membrane</keyword>
<protein>
    <submittedName>
        <fullName evidence="5">Uncharacterized protein</fullName>
    </submittedName>
</protein>
<evidence type="ECO:0000313" key="6">
    <source>
        <dbReference type="Proteomes" id="UP001519460"/>
    </source>
</evidence>
<comment type="caution">
    <text evidence="5">The sequence shown here is derived from an EMBL/GenBank/DDBJ whole genome shotgun (WGS) entry which is preliminary data.</text>
</comment>
<keyword evidence="6" id="KW-1185">Reference proteome</keyword>
<dbReference type="PROSITE" id="PS51450">
    <property type="entry name" value="LRR"/>
    <property type="match status" value="2"/>
</dbReference>
<name>A0ABD0L9X1_9CAEN</name>
<sequence>MTSTALRALCRVTVPAISILVFIVSSASTKCMYHEVSGKGVHAQCSHRRLTRLPQSWPDHVLSLDASYNNLTNLQGLHNPYIRQLRSLNLSHNSITTVPNDAFQHVLQLEELDLSDNILNLTHNAFRGLLNLTRLVLRHTGLNELPDVLLSRVPQLVTLDLGQNFLSVVPSFVLQYLPLLTSLDLRSNSLVNMTNHSLSKLRHLQKLSLQNNQLSRLEREAFSGLSQLIELDLRNNNLLLDHFAYPPGVFSPLVALQSLYMNNNDERMKGSYPENVLALRSLKNLSIDAFYDAQFGPAFSMLSNLTALTIGSYCHMWHLRNETFSAFKNSSLESLAITCYLISIETCAFCFFPHLKNLELGVGMHITTGAVLLSLYGLQNQSMSRIVIQTDVEAGPTVLDDSNTKYLNNICLNELVIIYGMVVGVSRNSMHRNSQLDICLKHLDLSKNSIRNAPTSVLIKLFVVLFRNLLTIKFRDQFVFGSHRNGDTVSADPVDPETYSYPAGPNGVVHISFPPSLNVLDLSGGVSSFGFLPRYLDFPSSGNLTTVDVSYIGIWNCMTTVTGLTAIRSLDLSGNHCSFFDENVFRYMPTLRRLGLSNLRLDQDFIMENGTRLLGTLRLLEHLDMSANDLHRLPSDMLRAQPGLQSLMLQGNRFQELPTDLSVQTHLSVLDLSNNMLPTLLPHERRLLDTLARNHTLQLRLRNNPLSCTCSGMDFVRWLALTVLLGLVLTFVISRNWTYVRYAWRVLRHLQLPKRLDFRKDVLLGHADADLELAMRVLLLVTRELLQDRWAGFLVNHAQRSISDIMPDRVIVVFMEQPANLAQGPPDHPARVSMERLLPHPPLVQPHRPHYTHPTSTLLYATTLFNSSLTPSNPRLPPPPQSSAEGLAASSARSLRCLPTYPRSTNPEKSREGSRQLVPKGSA</sequence>
<dbReference type="InterPro" id="IPR032675">
    <property type="entry name" value="LRR_dom_sf"/>
</dbReference>
<organism evidence="5 6">
    <name type="scientific">Batillaria attramentaria</name>
    <dbReference type="NCBI Taxonomy" id="370345"/>
    <lineage>
        <taxon>Eukaryota</taxon>
        <taxon>Metazoa</taxon>
        <taxon>Spiralia</taxon>
        <taxon>Lophotrochozoa</taxon>
        <taxon>Mollusca</taxon>
        <taxon>Gastropoda</taxon>
        <taxon>Caenogastropoda</taxon>
        <taxon>Sorbeoconcha</taxon>
        <taxon>Cerithioidea</taxon>
        <taxon>Batillariidae</taxon>
        <taxon>Batillaria</taxon>
    </lineage>
</organism>
<feature type="transmembrane region" description="Helical" evidence="4">
    <location>
        <begin position="715"/>
        <end position="733"/>
    </location>
</feature>
<evidence type="ECO:0000313" key="5">
    <source>
        <dbReference type="EMBL" id="KAK7496177.1"/>
    </source>
</evidence>
<accession>A0ABD0L9X1</accession>
<dbReference type="AlphaFoldDB" id="A0ABD0L9X1"/>